<keyword evidence="1" id="KW-1133">Transmembrane helix</keyword>
<keyword evidence="3" id="KW-1185">Reference proteome</keyword>
<name>A0ABS3PW78_9FLAO</name>
<evidence type="ECO:0000313" key="3">
    <source>
        <dbReference type="Proteomes" id="UP000681610"/>
    </source>
</evidence>
<dbReference type="Proteomes" id="UP000681610">
    <property type="component" value="Unassembled WGS sequence"/>
</dbReference>
<dbReference type="EMBL" id="JAGDYP010000002">
    <property type="protein sequence ID" value="MBO1883583.1"/>
    <property type="molecule type" value="Genomic_DNA"/>
</dbReference>
<gene>
    <name evidence="2" type="ORF">J4N46_03865</name>
</gene>
<feature type="transmembrane region" description="Helical" evidence="1">
    <location>
        <begin position="105"/>
        <end position="125"/>
    </location>
</feature>
<feature type="transmembrane region" description="Helical" evidence="1">
    <location>
        <begin position="33"/>
        <end position="58"/>
    </location>
</feature>
<evidence type="ECO:0000313" key="2">
    <source>
        <dbReference type="EMBL" id="MBO1883583.1"/>
    </source>
</evidence>
<dbReference type="RefSeq" id="WP_208058221.1">
    <property type="nucleotide sequence ID" value="NZ_JAGDYP010000002.1"/>
</dbReference>
<sequence>MKKYIGIYLCVLVIVGTALYVLADKCTNLWGIGLYYPAITIGLLHTGLSLVAMLIVFATFYFFRVYTAFGFVVGLLLQTIGISIAEIPLSKALHPEINPIYELAFMGGGTFVLILVQAVISVLMINDKKIKELTKS</sequence>
<proteinExistence type="predicted"/>
<evidence type="ECO:0000256" key="1">
    <source>
        <dbReference type="SAM" id="Phobius"/>
    </source>
</evidence>
<accession>A0ABS3PW78</accession>
<feature type="transmembrane region" description="Helical" evidence="1">
    <location>
        <begin position="65"/>
        <end position="85"/>
    </location>
</feature>
<comment type="caution">
    <text evidence="2">The sequence shown here is derived from an EMBL/GenBank/DDBJ whole genome shotgun (WGS) entry which is preliminary data.</text>
</comment>
<keyword evidence="1" id="KW-0812">Transmembrane</keyword>
<keyword evidence="1" id="KW-0472">Membrane</keyword>
<reference evidence="2 3" key="1">
    <citation type="submission" date="2021-03" db="EMBL/GenBank/DDBJ databases">
        <title>Isolation and description of Capnocytophaga bilenii sp. nov., a novel Capnocytophaga species, isolated from a gingivitis subject.</title>
        <authorList>
            <person name="Antezack A."/>
            <person name="Monnet-Corti V."/>
            <person name="La Scola B."/>
        </authorList>
    </citation>
    <scope>NUCLEOTIDE SEQUENCE [LARGE SCALE GENOMIC DNA]</scope>
    <source>
        <strain evidence="2 3">Marseille-Q4570</strain>
    </source>
</reference>
<protein>
    <submittedName>
        <fullName evidence="2">Uncharacterized protein</fullName>
    </submittedName>
</protein>
<organism evidence="2 3">
    <name type="scientific">Capnocytophaga bilenii</name>
    <dbReference type="NCBI Taxonomy" id="2819369"/>
    <lineage>
        <taxon>Bacteria</taxon>
        <taxon>Pseudomonadati</taxon>
        <taxon>Bacteroidota</taxon>
        <taxon>Flavobacteriia</taxon>
        <taxon>Flavobacteriales</taxon>
        <taxon>Flavobacteriaceae</taxon>
        <taxon>Capnocytophaga</taxon>
    </lineage>
</organism>